<protein>
    <submittedName>
        <fullName evidence="2">Uncharacterized protein</fullName>
    </submittedName>
</protein>
<feature type="compositionally biased region" description="Basic residues" evidence="1">
    <location>
        <begin position="324"/>
        <end position="337"/>
    </location>
</feature>
<dbReference type="GO" id="GO:0006360">
    <property type="term" value="P:transcription by RNA polymerase I"/>
    <property type="evidence" value="ECO:0007669"/>
    <property type="project" value="InterPro"/>
</dbReference>
<reference evidence="2 3" key="1">
    <citation type="journal article" date="2019" name="Sci. Rep.">
        <title>Comparative genomics of chytrid fungi reveal insights into the obligate biotrophic and pathogenic lifestyle of Synchytrium endobioticum.</title>
        <authorList>
            <person name="van de Vossenberg B.T.L.H."/>
            <person name="Warris S."/>
            <person name="Nguyen H.D.T."/>
            <person name="van Gent-Pelzer M.P.E."/>
            <person name="Joly D.L."/>
            <person name="van de Geest H.C."/>
            <person name="Bonants P.J.M."/>
            <person name="Smith D.S."/>
            <person name="Levesque C.A."/>
            <person name="van der Lee T.A.J."/>
        </authorList>
    </citation>
    <scope>NUCLEOTIDE SEQUENCE [LARGE SCALE GENOMIC DNA]</scope>
    <source>
        <strain evidence="2 3">MB42</strain>
    </source>
</reference>
<dbReference type="Pfam" id="PF08208">
    <property type="entry name" value="RNA_polI_A34"/>
    <property type="match status" value="1"/>
</dbReference>
<dbReference type="Gene3D" id="6.20.250.70">
    <property type="match status" value="1"/>
</dbReference>
<gene>
    <name evidence="2" type="ORF">SeMB42_g07404</name>
</gene>
<dbReference type="InterPro" id="IPR013240">
    <property type="entry name" value="DNA-dir_RNA_pol1_su_RPA34"/>
</dbReference>
<organism evidence="2 3">
    <name type="scientific">Synchytrium endobioticum</name>
    <dbReference type="NCBI Taxonomy" id="286115"/>
    <lineage>
        <taxon>Eukaryota</taxon>
        <taxon>Fungi</taxon>
        <taxon>Fungi incertae sedis</taxon>
        <taxon>Chytridiomycota</taxon>
        <taxon>Chytridiomycota incertae sedis</taxon>
        <taxon>Chytridiomycetes</taxon>
        <taxon>Synchytriales</taxon>
        <taxon>Synchytriaceae</taxon>
        <taxon>Synchytrium</taxon>
    </lineage>
</organism>
<feature type="region of interest" description="Disordered" evidence="1">
    <location>
        <begin position="288"/>
        <end position="337"/>
    </location>
</feature>
<evidence type="ECO:0000256" key="1">
    <source>
        <dbReference type="SAM" id="MobiDB-lite"/>
    </source>
</evidence>
<dbReference type="EMBL" id="QEAN01000517">
    <property type="protein sequence ID" value="TPX33952.1"/>
    <property type="molecule type" value="Genomic_DNA"/>
</dbReference>
<proteinExistence type="predicted"/>
<feature type="compositionally biased region" description="Acidic residues" evidence="1">
    <location>
        <begin position="48"/>
        <end position="58"/>
    </location>
</feature>
<dbReference type="VEuPathDB" id="FungiDB:SeMB42_g07404"/>
<evidence type="ECO:0000313" key="3">
    <source>
        <dbReference type="Proteomes" id="UP000317494"/>
    </source>
</evidence>
<dbReference type="AlphaFoldDB" id="A0A507C2K0"/>
<keyword evidence="3" id="KW-1185">Reference proteome</keyword>
<comment type="caution">
    <text evidence="2">The sequence shown here is derived from an EMBL/GenBank/DDBJ whole genome shotgun (WGS) entry which is preliminary data.</text>
</comment>
<accession>A0A507C2K0</accession>
<sequence>MSTKSTNTKKRTQLEVEPSISSSKDPAAEPTASKKPVETKLIQGDVATSDDDTDDDASDCVQTDLDFKPPPEFVITKYKSTDLNPTPTLLDELRSSDAGQDGSEIWLFRIPAHVPISSLQSQLIELHPNHANSPITRFNPSAASAATSAKGKQRVRDKDIPSLDDTVSAADEYVIQQGDALSLLELKRLTPLVVDVKASSLVPAPKRVSKYYTVGPAVPDINADFFMERGQGILDAGKPRRLHDERAMKHVLSGRYDPIGADADDEATRLSLSRYNNTRAVVPQQVTGVPAAPLATPKPKKKKAKFKTTVDEPPVADADGRESSKKKKRKKVKAEEE</sequence>
<feature type="region of interest" description="Disordered" evidence="1">
    <location>
        <begin position="1"/>
        <end position="66"/>
    </location>
</feature>
<dbReference type="Proteomes" id="UP000317494">
    <property type="component" value="Unassembled WGS sequence"/>
</dbReference>
<evidence type="ECO:0000313" key="2">
    <source>
        <dbReference type="EMBL" id="TPX33952.1"/>
    </source>
</evidence>
<name>A0A507C2K0_9FUNG</name>